<dbReference type="Proteomes" id="UP001159428">
    <property type="component" value="Unassembled WGS sequence"/>
</dbReference>
<evidence type="ECO:0000313" key="3">
    <source>
        <dbReference type="Proteomes" id="UP001159428"/>
    </source>
</evidence>
<protein>
    <recommendedName>
        <fullName evidence="4">Transmembrane protein</fullName>
    </recommendedName>
</protein>
<gene>
    <name evidence="2" type="ORF">PMEA_00029200</name>
</gene>
<comment type="caution">
    <text evidence="2">The sequence shown here is derived from an EMBL/GenBank/DDBJ whole genome shotgun (WGS) entry which is preliminary data.</text>
</comment>
<evidence type="ECO:0000256" key="1">
    <source>
        <dbReference type="SAM" id="SignalP"/>
    </source>
</evidence>
<proteinExistence type="predicted"/>
<sequence length="248" mass="27506">MFPEHITVFLFVGLSFAQVSLTITSSISVAVTPTTTYIVSSNSRYPPTIKPKTSAQEDCPADGKLTVKSSCGRYTFQLNNLEWNDDLNNGSSSIYQIMKRGILHLFCDILKIYGSMVMFPELTFEEAVGGWSISKVKVCLVFKLEVDIDMETVLHNYTKNYTYEAVGVTFSEWKAKDDECKKCDGGGGPFVIESVCEEKQHSCRGQIKSKSKESMDCAKYCSSSASAQVVAAVSNLILAMWISISYNF</sequence>
<keyword evidence="3" id="KW-1185">Reference proteome</keyword>
<keyword evidence="1" id="KW-0732">Signal</keyword>
<reference evidence="2 3" key="1">
    <citation type="submission" date="2022-05" db="EMBL/GenBank/DDBJ databases">
        <authorList>
            <consortium name="Genoscope - CEA"/>
            <person name="William W."/>
        </authorList>
    </citation>
    <scope>NUCLEOTIDE SEQUENCE [LARGE SCALE GENOMIC DNA]</scope>
</reference>
<evidence type="ECO:0008006" key="4">
    <source>
        <dbReference type="Google" id="ProtNLM"/>
    </source>
</evidence>
<feature type="chain" id="PRO_5043885827" description="Transmembrane protein" evidence="1">
    <location>
        <begin position="18"/>
        <end position="248"/>
    </location>
</feature>
<organism evidence="2 3">
    <name type="scientific">Pocillopora meandrina</name>
    <dbReference type="NCBI Taxonomy" id="46732"/>
    <lineage>
        <taxon>Eukaryota</taxon>
        <taxon>Metazoa</taxon>
        <taxon>Cnidaria</taxon>
        <taxon>Anthozoa</taxon>
        <taxon>Hexacorallia</taxon>
        <taxon>Scleractinia</taxon>
        <taxon>Astrocoeniina</taxon>
        <taxon>Pocilloporidae</taxon>
        <taxon>Pocillopora</taxon>
    </lineage>
</organism>
<dbReference type="EMBL" id="CALNXJ010000006">
    <property type="protein sequence ID" value="CAH3041413.1"/>
    <property type="molecule type" value="Genomic_DNA"/>
</dbReference>
<feature type="signal peptide" evidence="1">
    <location>
        <begin position="1"/>
        <end position="17"/>
    </location>
</feature>
<dbReference type="AlphaFoldDB" id="A0AAU9VWW9"/>
<accession>A0AAU9VWW9</accession>
<evidence type="ECO:0000313" key="2">
    <source>
        <dbReference type="EMBL" id="CAH3041413.1"/>
    </source>
</evidence>
<name>A0AAU9VWW9_9CNID</name>